<dbReference type="EMBL" id="PVXQ01000032">
    <property type="protein sequence ID" value="PRR81303.1"/>
    <property type="molecule type" value="Genomic_DNA"/>
</dbReference>
<dbReference type="RefSeq" id="WP_106060541.1">
    <property type="nucleotide sequence ID" value="NZ_PVXQ01000032.1"/>
</dbReference>
<dbReference type="OrthoDB" id="9809781at2"/>
<dbReference type="AlphaFoldDB" id="A0A2T0BBU4"/>
<gene>
    <name evidence="2" type="ORF">CLVI_26220</name>
</gene>
<sequence length="342" mass="37673">MIRNKKKTINRNNKKINRKFSWKLLLGFILFQLIFTVITAPFVLLYGPFEEAKKTYVSSAKASMNYQWLATMFLSDEKIAELTGENEATVDITNEDNSLIEIPKAKDDTIEYQMVTGDSNAKFKGYALVIKDPTRVKVGITSKLNKEGETVSEIADNYDAVAAINGGYFTDDEGAEKWTSNGGIPVGYLMSEGKELHNGVGPGSTTMVAITQDGLMQVGKFTVAELKEKNISEAMTYKDKETLVNGGEAVPIYEESSSPRTMIGQRKNGSIVFVILDSKNPETRMAATLKEAQEVMIKLGCYTAVNLDGGKSATMYLNDEVINNPSYALGERPIASGFIVKR</sequence>
<dbReference type="Pfam" id="PF09992">
    <property type="entry name" value="NAGPA"/>
    <property type="match status" value="1"/>
</dbReference>
<dbReference type="PANTHER" id="PTHR40446">
    <property type="entry name" value="N-ACETYLGLUCOSAMINE-1-PHOSPHODIESTER ALPHA-N-ACETYLGLUCOSAMINIDASE"/>
    <property type="match status" value="1"/>
</dbReference>
<evidence type="ECO:0000313" key="3">
    <source>
        <dbReference type="Proteomes" id="UP000239471"/>
    </source>
</evidence>
<protein>
    <recommendedName>
        <fullName evidence="1">Phosphodiester glycosidase domain-containing protein</fullName>
    </recommendedName>
</protein>
<dbReference type="Proteomes" id="UP000239471">
    <property type="component" value="Unassembled WGS sequence"/>
</dbReference>
<evidence type="ECO:0000259" key="1">
    <source>
        <dbReference type="Pfam" id="PF09992"/>
    </source>
</evidence>
<dbReference type="InterPro" id="IPR018711">
    <property type="entry name" value="NAGPA"/>
</dbReference>
<evidence type="ECO:0000313" key="2">
    <source>
        <dbReference type="EMBL" id="PRR81303.1"/>
    </source>
</evidence>
<organism evidence="2 3">
    <name type="scientific">Clostridium vincentii</name>
    <dbReference type="NCBI Taxonomy" id="52704"/>
    <lineage>
        <taxon>Bacteria</taxon>
        <taxon>Bacillati</taxon>
        <taxon>Bacillota</taxon>
        <taxon>Clostridia</taxon>
        <taxon>Eubacteriales</taxon>
        <taxon>Clostridiaceae</taxon>
        <taxon>Clostridium</taxon>
    </lineage>
</organism>
<feature type="domain" description="Phosphodiester glycosidase" evidence="1">
    <location>
        <begin position="159"/>
        <end position="340"/>
    </location>
</feature>
<proteinExistence type="predicted"/>
<name>A0A2T0BBU4_9CLOT</name>
<keyword evidence="3" id="KW-1185">Reference proteome</keyword>
<comment type="caution">
    <text evidence="2">The sequence shown here is derived from an EMBL/GenBank/DDBJ whole genome shotgun (WGS) entry which is preliminary data.</text>
</comment>
<dbReference type="PANTHER" id="PTHR40446:SF2">
    <property type="entry name" value="N-ACETYLGLUCOSAMINE-1-PHOSPHODIESTER ALPHA-N-ACETYLGLUCOSAMINIDASE"/>
    <property type="match status" value="1"/>
</dbReference>
<accession>A0A2T0BBU4</accession>
<reference evidence="2 3" key="1">
    <citation type="submission" date="2018-03" db="EMBL/GenBank/DDBJ databases">
        <title>Genome sequence of Clostridium vincentii DSM 10228.</title>
        <authorList>
            <person name="Poehlein A."/>
            <person name="Daniel R."/>
        </authorList>
    </citation>
    <scope>NUCLEOTIDE SEQUENCE [LARGE SCALE GENOMIC DNA]</scope>
    <source>
        <strain evidence="2 3">DSM 10228</strain>
    </source>
</reference>